<feature type="non-terminal residue" evidence="2">
    <location>
        <position position="49"/>
    </location>
</feature>
<feature type="compositionally biased region" description="Basic residues" evidence="1">
    <location>
        <begin position="25"/>
        <end position="49"/>
    </location>
</feature>
<reference evidence="2" key="1">
    <citation type="submission" date="2020-02" db="EMBL/GenBank/DDBJ databases">
        <authorList>
            <person name="Meier V. D."/>
        </authorList>
    </citation>
    <scope>NUCLEOTIDE SEQUENCE</scope>
    <source>
        <strain evidence="2">AVDCRST_MAG88</strain>
    </source>
</reference>
<protein>
    <submittedName>
        <fullName evidence="2">Uncharacterized protein</fullName>
    </submittedName>
</protein>
<accession>A0A6J4VU54</accession>
<organism evidence="2">
    <name type="scientific">uncultured Thermomicrobiales bacterium</name>
    <dbReference type="NCBI Taxonomy" id="1645740"/>
    <lineage>
        <taxon>Bacteria</taxon>
        <taxon>Pseudomonadati</taxon>
        <taxon>Thermomicrobiota</taxon>
        <taxon>Thermomicrobia</taxon>
        <taxon>Thermomicrobiales</taxon>
        <taxon>environmental samples</taxon>
    </lineage>
</organism>
<feature type="region of interest" description="Disordered" evidence="1">
    <location>
        <begin position="1"/>
        <end position="49"/>
    </location>
</feature>
<evidence type="ECO:0000256" key="1">
    <source>
        <dbReference type="SAM" id="MobiDB-lite"/>
    </source>
</evidence>
<dbReference type="AlphaFoldDB" id="A0A6J4VU54"/>
<sequence>PGPPQRRDRRAALPQPAHRQVARGQHLRQARRGQPRRRHPLRPGPRPRL</sequence>
<proteinExistence type="predicted"/>
<dbReference type="EMBL" id="CADCWM010000867">
    <property type="protein sequence ID" value="CAA9583067.1"/>
    <property type="molecule type" value="Genomic_DNA"/>
</dbReference>
<gene>
    <name evidence="2" type="ORF">AVDCRST_MAG88-3581</name>
</gene>
<evidence type="ECO:0000313" key="2">
    <source>
        <dbReference type="EMBL" id="CAA9583067.1"/>
    </source>
</evidence>
<feature type="non-terminal residue" evidence="2">
    <location>
        <position position="1"/>
    </location>
</feature>
<name>A0A6J4VU54_9BACT</name>